<accession>A0A1R1X0E6</accession>
<protein>
    <submittedName>
        <fullName evidence="1">Uncharacterized protein</fullName>
    </submittedName>
</protein>
<evidence type="ECO:0000313" key="1">
    <source>
        <dbReference type="EMBL" id="OMJ08067.1"/>
    </source>
</evidence>
<organism evidence="1 2">
    <name type="scientific">Smittium culicis</name>
    <dbReference type="NCBI Taxonomy" id="133412"/>
    <lineage>
        <taxon>Eukaryota</taxon>
        <taxon>Fungi</taxon>
        <taxon>Fungi incertae sedis</taxon>
        <taxon>Zoopagomycota</taxon>
        <taxon>Kickxellomycotina</taxon>
        <taxon>Harpellomycetes</taxon>
        <taxon>Harpellales</taxon>
        <taxon>Legeriomycetaceae</taxon>
        <taxon>Smittium</taxon>
    </lineage>
</organism>
<gene>
    <name evidence="1" type="ORF">AYI69_g11212</name>
</gene>
<comment type="caution">
    <text evidence="1">The sequence shown here is derived from an EMBL/GenBank/DDBJ whole genome shotgun (WGS) entry which is preliminary data.</text>
</comment>
<proteinExistence type="predicted"/>
<reference evidence="2" key="1">
    <citation type="submission" date="2017-01" db="EMBL/GenBank/DDBJ databases">
        <authorList>
            <person name="Wang Y."/>
            <person name="White M."/>
            <person name="Kvist S."/>
            <person name="Moncalvo J.-M."/>
        </authorList>
    </citation>
    <scope>NUCLEOTIDE SEQUENCE [LARGE SCALE GENOMIC DNA]</scope>
    <source>
        <strain evidence="2">ID-206-W2</strain>
    </source>
</reference>
<dbReference type="EMBL" id="LSSM01007491">
    <property type="protein sequence ID" value="OMJ08067.1"/>
    <property type="molecule type" value="Genomic_DNA"/>
</dbReference>
<dbReference type="Proteomes" id="UP000187429">
    <property type="component" value="Unassembled WGS sequence"/>
</dbReference>
<name>A0A1R1X0E6_9FUNG</name>
<dbReference type="AlphaFoldDB" id="A0A1R1X0E6"/>
<keyword evidence="2" id="KW-1185">Reference proteome</keyword>
<evidence type="ECO:0000313" key="2">
    <source>
        <dbReference type="Proteomes" id="UP000187429"/>
    </source>
</evidence>
<sequence length="84" mass="9559">MKLVIEYPLFLLVSTTVPDPRSEKSPMTDNKTWNMILWRISGLTSTHEGLSEDVIRLIDPNQGKTKRRTRSASISKKIFKLVSG</sequence>